<dbReference type="InterPro" id="IPR011006">
    <property type="entry name" value="CheY-like_superfamily"/>
</dbReference>
<organism evidence="2 3">
    <name type="scientific">Nibrella saemangeumensis</name>
    <dbReference type="NCBI Taxonomy" id="1084526"/>
    <lineage>
        <taxon>Bacteria</taxon>
        <taxon>Pseudomonadati</taxon>
        <taxon>Bacteroidota</taxon>
        <taxon>Cytophagia</taxon>
        <taxon>Cytophagales</taxon>
        <taxon>Spirosomataceae</taxon>
        <taxon>Nibrella</taxon>
    </lineage>
</organism>
<proteinExistence type="predicted"/>
<dbReference type="SMART" id="SM00850">
    <property type="entry name" value="LytTR"/>
    <property type="match status" value="1"/>
</dbReference>
<dbReference type="InterPro" id="IPR007492">
    <property type="entry name" value="LytTR_DNA-bd_dom"/>
</dbReference>
<dbReference type="Gene3D" id="2.40.50.1020">
    <property type="entry name" value="LytTr DNA-binding domain"/>
    <property type="match status" value="1"/>
</dbReference>
<reference evidence="3" key="1">
    <citation type="journal article" date="2019" name="Int. J. Syst. Evol. Microbiol.">
        <title>The Global Catalogue of Microorganisms (GCM) 10K type strain sequencing project: providing services to taxonomists for standard genome sequencing and annotation.</title>
        <authorList>
            <consortium name="The Broad Institute Genomics Platform"/>
            <consortium name="The Broad Institute Genome Sequencing Center for Infectious Disease"/>
            <person name="Wu L."/>
            <person name="Ma J."/>
        </authorList>
    </citation>
    <scope>NUCLEOTIDE SEQUENCE [LARGE SCALE GENOMIC DNA]</scope>
    <source>
        <strain evidence="3">JCM 17927</strain>
    </source>
</reference>
<accession>A0ABP8NRZ8</accession>
<dbReference type="Gene3D" id="3.40.50.2300">
    <property type="match status" value="1"/>
</dbReference>
<dbReference type="SUPFAM" id="SSF52172">
    <property type="entry name" value="CheY-like"/>
    <property type="match status" value="1"/>
</dbReference>
<dbReference type="PROSITE" id="PS50930">
    <property type="entry name" value="HTH_LYTTR"/>
    <property type="match status" value="1"/>
</dbReference>
<dbReference type="Pfam" id="PF04397">
    <property type="entry name" value="LytTR"/>
    <property type="match status" value="1"/>
</dbReference>
<name>A0ABP8NRZ8_9BACT</name>
<keyword evidence="3" id="KW-1185">Reference proteome</keyword>
<evidence type="ECO:0000259" key="1">
    <source>
        <dbReference type="PROSITE" id="PS50930"/>
    </source>
</evidence>
<feature type="domain" description="HTH LytTR-type" evidence="1">
    <location>
        <begin position="31"/>
        <end position="103"/>
    </location>
</feature>
<evidence type="ECO:0000313" key="3">
    <source>
        <dbReference type="Proteomes" id="UP001501175"/>
    </source>
</evidence>
<protein>
    <recommendedName>
        <fullName evidence="1">HTH LytTR-type domain-containing protein</fullName>
    </recommendedName>
</protein>
<evidence type="ECO:0000313" key="2">
    <source>
        <dbReference type="EMBL" id="GAA4470353.1"/>
    </source>
</evidence>
<dbReference type="EMBL" id="BAABHD010000084">
    <property type="protein sequence ID" value="GAA4470353.1"/>
    <property type="molecule type" value="Genomic_DNA"/>
</dbReference>
<comment type="caution">
    <text evidence="2">The sequence shown here is derived from an EMBL/GenBank/DDBJ whole genome shotgun (WGS) entry which is preliminary data.</text>
</comment>
<sequence>MNLLTDYLRYPALISHLTGADNYTWLSFLNGKKVLLSKPICYFEKRLPHFIRVHKTAVVNPAYIEDLQCPPRRKMAGAVHMKCGTVLPVGRRRWAQVVELLQQPLSKETYLVRDSGEQVPALTFSRRETSKGRRVFIIIKDDMRALLFQKLMEEKWPDYELIFFENGPAMRQMLVACTDRQLPAAIILDLSKSCADMQKTLSFVKSTSRLQHLPILAFTPSVSDANQNYNLGVNAVIKTPTDIMLFTQAVEKVGNYWFSVAALPNSCDLQKVNV</sequence>
<dbReference type="RefSeq" id="WP_345249979.1">
    <property type="nucleotide sequence ID" value="NZ_BAABHD010000084.1"/>
</dbReference>
<gene>
    <name evidence="2" type="ORF">GCM10023189_58770</name>
</gene>
<dbReference type="Proteomes" id="UP001501175">
    <property type="component" value="Unassembled WGS sequence"/>
</dbReference>